<keyword evidence="1 2" id="KW-0238">DNA-binding</keyword>
<dbReference type="Proteomes" id="UP000077852">
    <property type="component" value="Unassembled WGS sequence"/>
</dbReference>
<dbReference type="RefSeq" id="WP_081269038.1">
    <property type="nucleotide sequence ID" value="NZ_LVHG01000054.1"/>
</dbReference>
<dbReference type="PANTHER" id="PTHR30328:SF54">
    <property type="entry name" value="HTH-TYPE TRANSCRIPTIONAL REPRESSOR SCO4008"/>
    <property type="match status" value="1"/>
</dbReference>
<name>A0AA91DLM8_VARPD</name>
<feature type="domain" description="HTH tetR-type" evidence="3">
    <location>
        <begin position="22"/>
        <end position="82"/>
    </location>
</feature>
<evidence type="ECO:0000313" key="4">
    <source>
        <dbReference type="EMBL" id="OAK61891.1"/>
    </source>
</evidence>
<dbReference type="Pfam" id="PF08362">
    <property type="entry name" value="TetR_C_3"/>
    <property type="match status" value="1"/>
</dbReference>
<feature type="DNA-binding region" description="H-T-H motif" evidence="2">
    <location>
        <begin position="45"/>
        <end position="64"/>
    </location>
</feature>
<comment type="caution">
    <text evidence="4">The sequence shown here is derived from an EMBL/GenBank/DDBJ whole genome shotgun (WGS) entry which is preliminary data.</text>
</comment>
<dbReference type="EMBL" id="LVHG01000054">
    <property type="protein sequence ID" value="OAK61891.1"/>
    <property type="molecule type" value="Genomic_DNA"/>
</dbReference>
<gene>
    <name evidence="4" type="ORF">A3K87_19975</name>
</gene>
<dbReference type="SUPFAM" id="SSF48498">
    <property type="entry name" value="Tetracyclin repressor-like, C-terminal domain"/>
    <property type="match status" value="1"/>
</dbReference>
<evidence type="ECO:0000256" key="2">
    <source>
        <dbReference type="PROSITE-ProRule" id="PRU00335"/>
    </source>
</evidence>
<dbReference type="InterPro" id="IPR013573">
    <property type="entry name" value="Tscrpt_reg_YcdC_C"/>
</dbReference>
<reference evidence="4 5" key="1">
    <citation type="submission" date="2016-03" db="EMBL/GenBank/DDBJ databases">
        <title>Genome sequence of Variovorax paradoxus KB5.</title>
        <authorList>
            <person name="Jeong H."/>
            <person name="Hong C.E."/>
            <person name="Jo S.H."/>
            <person name="Park J.M."/>
        </authorList>
    </citation>
    <scope>NUCLEOTIDE SEQUENCE [LARGE SCALE GENOMIC DNA]</scope>
    <source>
        <strain evidence="4 5">KB5</strain>
    </source>
</reference>
<evidence type="ECO:0000256" key="1">
    <source>
        <dbReference type="ARBA" id="ARBA00023125"/>
    </source>
</evidence>
<dbReference type="PROSITE" id="PS50977">
    <property type="entry name" value="HTH_TETR_2"/>
    <property type="match status" value="1"/>
</dbReference>
<sequence>MRETKTTRPSAPETTADREIRAANKRKILKAASEVFAAKGFDGARIAEIATVAELPKANVYYYYPTKEELYSATFAPLLEEWDSALRILKVETEPAVALRAYVEAKLRLGRKNPLEARLFANEVVRGGTFLSAADRAHIAQSTAASIEVLEAWMAAKKIRRIDARHFLFMLWASTQFYADYEPIVNAVLQVKKLTAVHYEQALECIVSTVLAGVLLD</sequence>
<dbReference type="Gene3D" id="1.10.357.10">
    <property type="entry name" value="Tetracycline Repressor, domain 2"/>
    <property type="match status" value="1"/>
</dbReference>
<dbReference type="InterPro" id="IPR001647">
    <property type="entry name" value="HTH_TetR"/>
</dbReference>
<evidence type="ECO:0000313" key="5">
    <source>
        <dbReference type="Proteomes" id="UP000077852"/>
    </source>
</evidence>
<dbReference type="SUPFAM" id="SSF46689">
    <property type="entry name" value="Homeodomain-like"/>
    <property type="match status" value="1"/>
</dbReference>
<dbReference type="AlphaFoldDB" id="A0AA91DLM8"/>
<dbReference type="GO" id="GO:0003677">
    <property type="term" value="F:DNA binding"/>
    <property type="evidence" value="ECO:0007669"/>
    <property type="project" value="UniProtKB-UniRule"/>
</dbReference>
<dbReference type="PANTHER" id="PTHR30328">
    <property type="entry name" value="TRANSCRIPTIONAL REPRESSOR"/>
    <property type="match status" value="1"/>
</dbReference>
<dbReference type="Pfam" id="PF00440">
    <property type="entry name" value="TetR_N"/>
    <property type="match status" value="1"/>
</dbReference>
<dbReference type="PRINTS" id="PR00455">
    <property type="entry name" value="HTHTETR"/>
</dbReference>
<dbReference type="InterPro" id="IPR036271">
    <property type="entry name" value="Tet_transcr_reg_TetR-rel_C_sf"/>
</dbReference>
<organism evidence="4 5">
    <name type="scientific">Variovorax paradoxus</name>
    <dbReference type="NCBI Taxonomy" id="34073"/>
    <lineage>
        <taxon>Bacteria</taxon>
        <taxon>Pseudomonadati</taxon>
        <taxon>Pseudomonadota</taxon>
        <taxon>Betaproteobacteria</taxon>
        <taxon>Burkholderiales</taxon>
        <taxon>Comamonadaceae</taxon>
        <taxon>Variovorax</taxon>
    </lineage>
</organism>
<accession>A0AA91DLM8</accession>
<protein>
    <recommendedName>
        <fullName evidence="3">HTH tetR-type domain-containing protein</fullName>
    </recommendedName>
</protein>
<evidence type="ECO:0000259" key="3">
    <source>
        <dbReference type="PROSITE" id="PS50977"/>
    </source>
</evidence>
<dbReference type="InterPro" id="IPR009057">
    <property type="entry name" value="Homeodomain-like_sf"/>
</dbReference>
<dbReference type="InterPro" id="IPR050109">
    <property type="entry name" value="HTH-type_TetR-like_transc_reg"/>
</dbReference>
<dbReference type="Gene3D" id="1.10.10.60">
    <property type="entry name" value="Homeodomain-like"/>
    <property type="match status" value="1"/>
</dbReference>
<dbReference type="GO" id="GO:0045892">
    <property type="term" value="P:negative regulation of DNA-templated transcription"/>
    <property type="evidence" value="ECO:0007669"/>
    <property type="project" value="InterPro"/>
</dbReference>
<proteinExistence type="predicted"/>